<dbReference type="InterPro" id="IPR050188">
    <property type="entry name" value="RluA_PseudoU_synthase"/>
</dbReference>
<dbReference type="GO" id="GO:0000455">
    <property type="term" value="P:enzyme-directed rRNA pseudouridine synthesis"/>
    <property type="evidence" value="ECO:0007669"/>
    <property type="project" value="UniProtKB-ARBA"/>
</dbReference>
<comment type="similarity">
    <text evidence="2 4">Belongs to the pseudouridine synthase RluA family.</text>
</comment>
<reference evidence="6" key="1">
    <citation type="submission" date="2021-04" db="EMBL/GenBank/DDBJ databases">
        <title>Genome sequence of Woronichinia naegeliana from Washington state freshwater lake bloom.</title>
        <authorList>
            <person name="Dreher T.W."/>
        </authorList>
    </citation>
    <scope>NUCLEOTIDE SEQUENCE</scope>
    <source>
        <strain evidence="6">WA131</strain>
    </source>
</reference>
<evidence type="ECO:0000313" key="6">
    <source>
        <dbReference type="EMBL" id="UXE61529.1"/>
    </source>
</evidence>
<evidence type="ECO:0000259" key="5">
    <source>
        <dbReference type="SMART" id="SM00363"/>
    </source>
</evidence>
<evidence type="ECO:0000256" key="3">
    <source>
        <dbReference type="ARBA" id="ARBA00023235"/>
    </source>
</evidence>
<evidence type="ECO:0000256" key="1">
    <source>
        <dbReference type="ARBA" id="ARBA00000073"/>
    </source>
</evidence>
<dbReference type="InterPro" id="IPR002942">
    <property type="entry name" value="S4_RNA-bd"/>
</dbReference>
<dbReference type="Proteomes" id="UP001065613">
    <property type="component" value="Chromosome"/>
</dbReference>
<dbReference type="AlphaFoldDB" id="A0A977KX38"/>
<keyword evidence="3 4" id="KW-0413">Isomerase</keyword>
<dbReference type="InterPro" id="IPR036986">
    <property type="entry name" value="S4_RNA-bd_sf"/>
</dbReference>
<dbReference type="SUPFAM" id="SSF55120">
    <property type="entry name" value="Pseudouridine synthase"/>
    <property type="match status" value="1"/>
</dbReference>
<organism evidence="6">
    <name type="scientific">Woronichinia naegeliana WA131</name>
    <dbReference type="NCBI Taxonomy" id="2824559"/>
    <lineage>
        <taxon>Bacteria</taxon>
        <taxon>Bacillati</taxon>
        <taxon>Cyanobacteriota</taxon>
        <taxon>Cyanophyceae</taxon>
        <taxon>Synechococcales</taxon>
        <taxon>Coelosphaeriaceae</taxon>
        <taxon>Woronichinia</taxon>
    </lineage>
</organism>
<dbReference type="InterPro" id="IPR006145">
    <property type="entry name" value="PsdUridine_synth_RsuA/RluA"/>
</dbReference>
<dbReference type="GO" id="GO:0120159">
    <property type="term" value="F:rRNA pseudouridine synthase activity"/>
    <property type="evidence" value="ECO:0007669"/>
    <property type="project" value="UniProtKB-ARBA"/>
</dbReference>
<comment type="function">
    <text evidence="4">Responsible for synthesis of pseudouridine from uracil.</text>
</comment>
<dbReference type="PANTHER" id="PTHR21600">
    <property type="entry name" value="MITOCHONDRIAL RNA PSEUDOURIDINE SYNTHASE"/>
    <property type="match status" value="1"/>
</dbReference>
<dbReference type="Pfam" id="PF00849">
    <property type="entry name" value="PseudoU_synth_2"/>
    <property type="match status" value="1"/>
</dbReference>
<dbReference type="EC" id="5.4.99.-" evidence="4"/>
<dbReference type="SMART" id="SM00363">
    <property type="entry name" value="S4"/>
    <property type="match status" value="1"/>
</dbReference>
<evidence type="ECO:0000256" key="4">
    <source>
        <dbReference type="RuleBase" id="RU362028"/>
    </source>
</evidence>
<proteinExistence type="inferred from homology"/>
<dbReference type="PANTHER" id="PTHR21600:SF88">
    <property type="entry name" value="RNA PSEUDOURIDINE SYNTHASE 5"/>
    <property type="match status" value="1"/>
</dbReference>
<dbReference type="NCBIfam" id="TIGR00005">
    <property type="entry name" value="rluA_subfam"/>
    <property type="match status" value="1"/>
</dbReference>
<dbReference type="InterPro" id="IPR006225">
    <property type="entry name" value="PsdUridine_synth_RluC/D"/>
</dbReference>
<accession>A0A977KX38</accession>
<dbReference type="CDD" id="cd02869">
    <property type="entry name" value="PseudoU_synth_RluA_like"/>
    <property type="match status" value="1"/>
</dbReference>
<evidence type="ECO:0000256" key="2">
    <source>
        <dbReference type="ARBA" id="ARBA00010876"/>
    </source>
</evidence>
<gene>
    <name evidence="6" type="ORF">KA717_00470</name>
</gene>
<protein>
    <recommendedName>
        <fullName evidence="4">Pseudouridine synthase</fullName>
        <ecNumber evidence="4">5.4.99.-</ecNumber>
    </recommendedName>
</protein>
<dbReference type="EMBL" id="CP073041">
    <property type="protein sequence ID" value="UXE61529.1"/>
    <property type="molecule type" value="Genomic_DNA"/>
</dbReference>
<dbReference type="InterPro" id="IPR006224">
    <property type="entry name" value="PsdUridine_synth_RluA-like_CS"/>
</dbReference>
<sequence length="302" mass="34449">MINQGWIYHDTVDRRGEGQRLLDYYSQRYPHSSQETWQKRILAGQILVNQTIVNPEYILKKGQPLSYHRPPWQEPSVPLYFNVLYEDEDLWVIAKPSGLPVLAGGGFLEHTLLHLLQQRYPQENPIPIHRLGRGTSGIMVIARSPLARVNLSQQMRDRRIQKIYRALIGPSNLPDHFHIDQAIGKIPHPVLGYLYSAVPDGKASQSDCWVLKRRQDNTLLKVQILTGRPHQIRIHLASIGYPLLGDSLYDMGGVAKAISDSENPAIPSDCGYHLHAYQLSFDHPRSQQRLEFICPPPLILTD</sequence>
<dbReference type="GO" id="GO:0003723">
    <property type="term" value="F:RNA binding"/>
    <property type="evidence" value="ECO:0007669"/>
    <property type="project" value="InterPro"/>
</dbReference>
<feature type="domain" description="RNA-binding S4" evidence="5">
    <location>
        <begin position="20"/>
        <end position="83"/>
    </location>
</feature>
<comment type="catalytic activity">
    <reaction evidence="1 4">
        <text>a uridine in RNA = a pseudouridine in RNA</text>
        <dbReference type="Rhea" id="RHEA:48348"/>
        <dbReference type="Rhea" id="RHEA-COMP:12068"/>
        <dbReference type="Rhea" id="RHEA-COMP:12069"/>
        <dbReference type="ChEBI" id="CHEBI:65314"/>
        <dbReference type="ChEBI" id="CHEBI:65315"/>
    </reaction>
</comment>
<dbReference type="PROSITE" id="PS01129">
    <property type="entry name" value="PSI_RLU"/>
    <property type="match status" value="1"/>
</dbReference>
<name>A0A977KX38_9CYAN</name>
<dbReference type="Gene3D" id="3.10.290.10">
    <property type="entry name" value="RNA-binding S4 domain"/>
    <property type="match status" value="1"/>
</dbReference>
<dbReference type="InterPro" id="IPR020103">
    <property type="entry name" value="PsdUridine_synth_cat_dom_sf"/>
</dbReference>
<dbReference type="Gene3D" id="3.30.2350.10">
    <property type="entry name" value="Pseudouridine synthase"/>
    <property type="match status" value="1"/>
</dbReference>
<dbReference type="KEGG" id="wna:KA717_00470"/>